<protein>
    <submittedName>
        <fullName evidence="3">DUF3313 domain-containing protein</fullName>
    </submittedName>
</protein>
<organism evidence="2 3">
    <name type="scientific">Steinernema glaseri</name>
    <dbReference type="NCBI Taxonomy" id="37863"/>
    <lineage>
        <taxon>Eukaryota</taxon>
        <taxon>Metazoa</taxon>
        <taxon>Ecdysozoa</taxon>
        <taxon>Nematoda</taxon>
        <taxon>Chromadorea</taxon>
        <taxon>Rhabditida</taxon>
        <taxon>Tylenchina</taxon>
        <taxon>Panagrolaimomorpha</taxon>
        <taxon>Strongyloidoidea</taxon>
        <taxon>Steinernematidae</taxon>
        <taxon>Steinernema</taxon>
    </lineage>
</organism>
<feature type="compositionally biased region" description="Basic residues" evidence="1">
    <location>
        <begin position="9"/>
        <end position="20"/>
    </location>
</feature>
<name>A0A1I8AD99_9BILA</name>
<evidence type="ECO:0000256" key="1">
    <source>
        <dbReference type="SAM" id="MobiDB-lite"/>
    </source>
</evidence>
<dbReference type="WBParaSite" id="L893_g4264.t1">
    <property type="protein sequence ID" value="L893_g4264.t1"/>
    <property type="gene ID" value="L893_g4264"/>
</dbReference>
<evidence type="ECO:0000313" key="3">
    <source>
        <dbReference type="WBParaSite" id="L893_g4264.t1"/>
    </source>
</evidence>
<sequence>PGLSAREPHRLHHRRARRGIRPGGHLRAAADLPAADRSRPGDHGPGADAVRQAAGRQPDHDLLRIRVRQYRYGERPVARGGRAAALHQLWRNFARDAAVSVWGFDVDPHAPQMDRAGLNKVNNSMQAMRGWVA</sequence>
<proteinExistence type="predicted"/>
<feature type="region of interest" description="Disordered" evidence="1">
    <location>
        <begin position="1"/>
        <end position="60"/>
    </location>
</feature>
<feature type="compositionally biased region" description="Low complexity" evidence="1">
    <location>
        <begin position="23"/>
        <end position="33"/>
    </location>
</feature>
<evidence type="ECO:0000313" key="2">
    <source>
        <dbReference type="Proteomes" id="UP000095287"/>
    </source>
</evidence>
<keyword evidence="2" id="KW-1185">Reference proteome</keyword>
<dbReference type="AlphaFoldDB" id="A0A1I8AD99"/>
<reference evidence="3" key="1">
    <citation type="submission" date="2016-11" db="UniProtKB">
        <authorList>
            <consortium name="WormBaseParasite"/>
        </authorList>
    </citation>
    <scope>IDENTIFICATION</scope>
</reference>
<dbReference type="Proteomes" id="UP000095287">
    <property type="component" value="Unplaced"/>
</dbReference>
<accession>A0A1I8AD99</accession>